<dbReference type="EMBL" id="GECZ01020122">
    <property type="protein sequence ID" value="JAS49647.1"/>
    <property type="molecule type" value="Transcribed_RNA"/>
</dbReference>
<organism evidence="3">
    <name type="scientific">Cuerna arida</name>
    <dbReference type="NCBI Taxonomy" id="1464854"/>
    <lineage>
        <taxon>Eukaryota</taxon>
        <taxon>Metazoa</taxon>
        <taxon>Ecdysozoa</taxon>
        <taxon>Arthropoda</taxon>
        <taxon>Hexapoda</taxon>
        <taxon>Insecta</taxon>
        <taxon>Pterygota</taxon>
        <taxon>Neoptera</taxon>
        <taxon>Paraneoptera</taxon>
        <taxon>Hemiptera</taxon>
        <taxon>Auchenorrhyncha</taxon>
        <taxon>Membracoidea</taxon>
        <taxon>Cicadellidae</taxon>
        <taxon>Cicadellinae</taxon>
        <taxon>Proconiini</taxon>
        <taxon>Cuerna</taxon>
    </lineage>
</organism>
<sequence>DGAYSHEKGLTLGFAYSPASGVVNKAADYLDTAGSVVSVAAASVLAAGFFITVAPAVAAVAATSAACTGVYGVGRSVSSLYDRNKHEQSIGLKDRESRSAWLSIGSSALGATTVAAVGKAQTIVEGGKSIGRFGTYGLHALTATSVAFTGYGFVDAAIICADKYKRGKLTKKDVFDMSCELLFLFNAVASSKGTVRLIDDMSETVNGTLSDTKLTKTQRRNLKKREAKRITKALQMASLEDPDQSSGPRISLLLQPLLSEAMIAYAPRAEEILYKCHSIGHDVMSWKMKEISDDRLLINTCKNMEMLYNDHEIEIEEANMKVVKYLRSSATDRKRREVIKFYNNSSKELKSIFCTKVINMEDRVEAMMNDAERDIIDLQERLQIENDKRSDNISDIGVYYEEELNPETQSLLNACMDVMFAPPQFCSGLQDFCEVLDKVTSKVVEAFKAEITTYIASVEPSESSSQSQFYADLFHRTHGIREDVVDSIFNKILKDVRSTIIIEGRRREAVSEISARITALWEGLTEGLYVYYGAHGAGRLTRIEILNVINSVTNMAIQENNIRLLESEDEDVVIIEVKASDIYIAVYCGITEEFDSSGVILIVK</sequence>
<reference evidence="3" key="1">
    <citation type="submission" date="2015-11" db="EMBL/GenBank/DDBJ databases">
        <title>De novo transcriptome assembly of four potential Pierce s Disease insect vectors from Arizona vineyards.</title>
        <authorList>
            <person name="Tassone E.E."/>
        </authorList>
    </citation>
    <scope>NUCLEOTIDE SEQUENCE</scope>
</reference>
<evidence type="ECO:0000313" key="3">
    <source>
        <dbReference type="EMBL" id="JAS49647.1"/>
    </source>
</evidence>
<feature type="domain" description="DUF4781" evidence="2">
    <location>
        <begin position="3"/>
        <end position="225"/>
    </location>
</feature>
<feature type="coiled-coil region" evidence="1">
    <location>
        <begin position="361"/>
        <end position="388"/>
    </location>
</feature>
<dbReference type="PANTHER" id="PTHR21115">
    <property type="entry name" value="GH06117P-RELATED"/>
    <property type="match status" value="1"/>
</dbReference>
<protein>
    <recommendedName>
        <fullName evidence="2">DUF4781 domain-containing protein</fullName>
    </recommendedName>
</protein>
<evidence type="ECO:0000256" key="1">
    <source>
        <dbReference type="SAM" id="Coils"/>
    </source>
</evidence>
<dbReference type="InterPro" id="IPR031962">
    <property type="entry name" value="DUF4781"/>
</dbReference>
<name>A0A1B6FHH8_9HEMI</name>
<dbReference type="AlphaFoldDB" id="A0A1B6FHH8"/>
<gene>
    <name evidence="3" type="ORF">g.10056</name>
</gene>
<proteinExistence type="predicted"/>
<dbReference type="Pfam" id="PF16013">
    <property type="entry name" value="DUF4781"/>
    <property type="match status" value="1"/>
</dbReference>
<dbReference type="PANTHER" id="PTHR21115:SF0">
    <property type="entry name" value="GH06117P-RELATED"/>
    <property type="match status" value="1"/>
</dbReference>
<accession>A0A1B6FHH8</accession>
<feature type="non-terminal residue" evidence="3">
    <location>
        <position position="1"/>
    </location>
</feature>
<evidence type="ECO:0000259" key="2">
    <source>
        <dbReference type="Pfam" id="PF16013"/>
    </source>
</evidence>
<keyword evidence="1" id="KW-0175">Coiled coil</keyword>